<dbReference type="Pfam" id="PF07686">
    <property type="entry name" value="V-set"/>
    <property type="match status" value="1"/>
</dbReference>
<gene>
    <name evidence="3" type="ORF">KOW79_004403</name>
</gene>
<dbReference type="EMBL" id="JAHKSW010000005">
    <property type="protein sequence ID" value="KAG7332569.1"/>
    <property type="molecule type" value="Genomic_DNA"/>
</dbReference>
<dbReference type="OrthoDB" id="9422899at2759"/>
<dbReference type="Gene3D" id="2.60.40.10">
    <property type="entry name" value="Immunoglobulins"/>
    <property type="match status" value="1"/>
</dbReference>
<evidence type="ECO:0000313" key="4">
    <source>
        <dbReference type="Proteomes" id="UP000824219"/>
    </source>
</evidence>
<organism evidence="3 4">
    <name type="scientific">Hemibagrus wyckioides</name>
    <dbReference type="NCBI Taxonomy" id="337641"/>
    <lineage>
        <taxon>Eukaryota</taxon>
        <taxon>Metazoa</taxon>
        <taxon>Chordata</taxon>
        <taxon>Craniata</taxon>
        <taxon>Vertebrata</taxon>
        <taxon>Euteleostomi</taxon>
        <taxon>Actinopterygii</taxon>
        <taxon>Neopterygii</taxon>
        <taxon>Teleostei</taxon>
        <taxon>Ostariophysi</taxon>
        <taxon>Siluriformes</taxon>
        <taxon>Bagridae</taxon>
        <taxon>Hemibagrus</taxon>
    </lineage>
</organism>
<dbReference type="InterPro" id="IPR013783">
    <property type="entry name" value="Ig-like_fold"/>
</dbReference>
<dbReference type="InterPro" id="IPR007110">
    <property type="entry name" value="Ig-like_dom"/>
</dbReference>
<reference evidence="3 4" key="1">
    <citation type="submission" date="2021-06" db="EMBL/GenBank/DDBJ databases">
        <title>Chromosome-level genome assembly of the red-tail catfish (Hemibagrus wyckioides).</title>
        <authorList>
            <person name="Shao F."/>
        </authorList>
    </citation>
    <scope>NUCLEOTIDE SEQUENCE [LARGE SCALE GENOMIC DNA]</scope>
    <source>
        <strain evidence="3">EC202008001</strain>
        <tissue evidence="3">Blood</tissue>
    </source>
</reference>
<keyword evidence="1" id="KW-1133">Transmembrane helix</keyword>
<feature type="transmembrane region" description="Helical" evidence="1">
    <location>
        <begin position="159"/>
        <end position="185"/>
    </location>
</feature>
<evidence type="ECO:0000256" key="1">
    <source>
        <dbReference type="SAM" id="Phobius"/>
    </source>
</evidence>
<dbReference type="PANTHER" id="PTHR15193:SF1">
    <property type="entry name" value="CD83 ANTIGEN"/>
    <property type="match status" value="1"/>
</dbReference>
<name>A0A9D3SUP2_9TELE</name>
<dbReference type="SUPFAM" id="SSF48726">
    <property type="entry name" value="Immunoglobulin"/>
    <property type="match status" value="1"/>
</dbReference>
<evidence type="ECO:0000313" key="3">
    <source>
        <dbReference type="EMBL" id="KAG7332569.1"/>
    </source>
</evidence>
<keyword evidence="1" id="KW-0812">Transmembrane</keyword>
<dbReference type="PANTHER" id="PTHR15193">
    <property type="entry name" value="CD83 ANTIGEN"/>
    <property type="match status" value="1"/>
</dbReference>
<proteinExistence type="predicted"/>
<protein>
    <recommendedName>
        <fullName evidence="2">Ig-like domain-containing protein</fullName>
    </recommendedName>
</protein>
<evidence type="ECO:0000259" key="2">
    <source>
        <dbReference type="PROSITE" id="PS50835"/>
    </source>
</evidence>
<comment type="caution">
    <text evidence="3">The sequence shown here is derived from an EMBL/GenBank/DDBJ whole genome shotgun (WGS) entry which is preliminary data.</text>
</comment>
<feature type="domain" description="Ig-like" evidence="2">
    <location>
        <begin position="32"/>
        <end position="123"/>
    </location>
</feature>
<dbReference type="Proteomes" id="UP000824219">
    <property type="component" value="Linkage Group LG05"/>
</dbReference>
<sequence length="197" mass="22004">MALGLALCTAMCYNSDETSITIHSEYNTDAILPCTALSYSKHYTSITWYKQLPNEEGIIRNSRRQNTTQLYKKYENRSDVILTEEGSLVLMKVNFSQAGRYKCYLAGKVGHRNNDSYVMLNVTESVTETTATTTTTTTVDVTNGVTNSSEVVLLVDVTALSVLAGFFSLSLSKVILCFACVWGMATYKTHQRRKLWS</sequence>
<keyword evidence="1" id="KW-0472">Membrane</keyword>
<dbReference type="PROSITE" id="PS50835">
    <property type="entry name" value="IG_LIKE"/>
    <property type="match status" value="1"/>
</dbReference>
<keyword evidence="4" id="KW-1185">Reference proteome</keyword>
<dbReference type="AlphaFoldDB" id="A0A9D3SUP2"/>
<accession>A0A9D3SUP2</accession>
<dbReference type="InterPro" id="IPR036179">
    <property type="entry name" value="Ig-like_dom_sf"/>
</dbReference>
<dbReference type="InterPro" id="IPR013106">
    <property type="entry name" value="Ig_V-set"/>
</dbReference>